<dbReference type="Proteomes" id="UP000654075">
    <property type="component" value="Unassembled WGS sequence"/>
</dbReference>
<feature type="compositionally biased region" description="Low complexity" evidence="1">
    <location>
        <begin position="20"/>
        <end position="33"/>
    </location>
</feature>
<feature type="region of interest" description="Disordered" evidence="1">
    <location>
        <begin position="1"/>
        <end position="76"/>
    </location>
</feature>
<protein>
    <submittedName>
        <fullName evidence="2">Uncharacterized protein</fullName>
    </submittedName>
</protein>
<comment type="caution">
    <text evidence="2">The sequence shown here is derived from an EMBL/GenBank/DDBJ whole genome shotgun (WGS) entry which is preliminary data.</text>
</comment>
<feature type="compositionally biased region" description="Basic and acidic residues" evidence="1">
    <location>
        <begin position="1"/>
        <end position="10"/>
    </location>
</feature>
<feature type="region of interest" description="Disordered" evidence="1">
    <location>
        <begin position="83"/>
        <end position="102"/>
    </location>
</feature>
<feature type="compositionally biased region" description="Polar residues" evidence="1">
    <location>
        <begin position="39"/>
        <end position="53"/>
    </location>
</feature>
<organism evidence="2 3">
    <name type="scientific">Polarella glacialis</name>
    <name type="common">Dinoflagellate</name>
    <dbReference type="NCBI Taxonomy" id="89957"/>
    <lineage>
        <taxon>Eukaryota</taxon>
        <taxon>Sar</taxon>
        <taxon>Alveolata</taxon>
        <taxon>Dinophyceae</taxon>
        <taxon>Suessiales</taxon>
        <taxon>Suessiaceae</taxon>
        <taxon>Polarella</taxon>
    </lineage>
</organism>
<dbReference type="AlphaFoldDB" id="A0A813HJF9"/>
<evidence type="ECO:0000313" key="2">
    <source>
        <dbReference type="EMBL" id="CAE8637843.1"/>
    </source>
</evidence>
<evidence type="ECO:0000256" key="1">
    <source>
        <dbReference type="SAM" id="MobiDB-lite"/>
    </source>
</evidence>
<gene>
    <name evidence="2" type="ORF">PGLA1383_LOCUS53143</name>
</gene>
<sequence>SSTHLADRSRRQALLLPMGSQQSSEASSAAAVSPGQDPVKTSTVRTTSGQQSTEDAKTASDRPVTTQKSVGGGFLIEPDEDVCSQEGESMHSVQGQTAKTARDENAIKCNELMDKLLQVKPEKASEKKKEKELRAESLRLYLMTSRISSVERARSAHMVIKSPMLDCRDEFDSSSEQGTPQTLR</sequence>
<reference evidence="2" key="1">
    <citation type="submission" date="2021-02" db="EMBL/GenBank/DDBJ databases">
        <authorList>
            <person name="Dougan E. K."/>
            <person name="Rhodes N."/>
            <person name="Thang M."/>
            <person name="Chan C."/>
        </authorList>
    </citation>
    <scope>NUCLEOTIDE SEQUENCE</scope>
</reference>
<feature type="non-terminal residue" evidence="2">
    <location>
        <position position="1"/>
    </location>
</feature>
<evidence type="ECO:0000313" key="3">
    <source>
        <dbReference type="Proteomes" id="UP000654075"/>
    </source>
</evidence>
<dbReference type="EMBL" id="CAJNNV010031781">
    <property type="protein sequence ID" value="CAE8637843.1"/>
    <property type="molecule type" value="Genomic_DNA"/>
</dbReference>
<keyword evidence="3" id="KW-1185">Reference proteome</keyword>
<accession>A0A813HJF9</accession>
<name>A0A813HJF9_POLGL</name>
<proteinExistence type="predicted"/>